<accession>X0Y0J5</accession>
<dbReference type="AlphaFoldDB" id="X0Y0J5"/>
<dbReference type="EMBL" id="BARS01043603">
    <property type="protein sequence ID" value="GAG40892.1"/>
    <property type="molecule type" value="Genomic_DNA"/>
</dbReference>
<sequence>RLVNPLLAAEPDVHPDFPNHARQRFVNTEWSPWSRVVSVKGATEFFFTGAQASKNSVNVMVSTLAKGQIVQADFKEVKPGQPIGGSQEADVYDPAAARTGLESVDFSTGAILVGINFDARLYQGAMRLKDTQILYLDQHGKLRTRLLRLDRASRPSPTP</sequence>
<organism evidence="1">
    <name type="scientific">marine sediment metagenome</name>
    <dbReference type="NCBI Taxonomy" id="412755"/>
    <lineage>
        <taxon>unclassified sequences</taxon>
        <taxon>metagenomes</taxon>
        <taxon>ecological metagenomes</taxon>
    </lineage>
</organism>
<name>X0Y0J5_9ZZZZ</name>
<protein>
    <submittedName>
        <fullName evidence="1">Uncharacterized protein</fullName>
    </submittedName>
</protein>
<reference evidence="1" key="1">
    <citation type="journal article" date="2014" name="Front. Microbiol.">
        <title>High frequency of phylogenetically diverse reductive dehalogenase-homologous genes in deep subseafloor sedimentary metagenomes.</title>
        <authorList>
            <person name="Kawai M."/>
            <person name="Futagami T."/>
            <person name="Toyoda A."/>
            <person name="Takaki Y."/>
            <person name="Nishi S."/>
            <person name="Hori S."/>
            <person name="Arai W."/>
            <person name="Tsubouchi T."/>
            <person name="Morono Y."/>
            <person name="Uchiyama I."/>
            <person name="Ito T."/>
            <person name="Fujiyama A."/>
            <person name="Inagaki F."/>
            <person name="Takami H."/>
        </authorList>
    </citation>
    <scope>NUCLEOTIDE SEQUENCE</scope>
    <source>
        <strain evidence="1">Expedition CK06-06</strain>
    </source>
</reference>
<feature type="non-terminal residue" evidence="1">
    <location>
        <position position="1"/>
    </location>
</feature>
<gene>
    <name evidence="1" type="ORF">S01H1_65985</name>
</gene>
<evidence type="ECO:0000313" key="1">
    <source>
        <dbReference type="EMBL" id="GAG40892.1"/>
    </source>
</evidence>
<proteinExistence type="predicted"/>
<comment type="caution">
    <text evidence="1">The sequence shown here is derived from an EMBL/GenBank/DDBJ whole genome shotgun (WGS) entry which is preliminary data.</text>
</comment>